<protein>
    <submittedName>
        <fullName evidence="3">Uncharacterized protein</fullName>
    </submittedName>
</protein>
<evidence type="ECO:0000313" key="4">
    <source>
        <dbReference type="Proteomes" id="UP000316225"/>
    </source>
</evidence>
<sequence length="266" mass="29048">MSDVDDDRDTPVRTSEADRTSYTRFGPRPVPEGHRPHVDRHVGPYESRRIPPSGPVSPDGSRPWPAPSKNGRLLVWGGTAVAAAAVTALAVHLGRRLGETLQDDTPAPTAHRKPSAPPRFAELSEDERAALRARARRAARAAQDAVEEEAPRMRRPPSPKIRRRRPKADFSSEVNQRTRDLSHGVGNVMSSLTAAMTGFRAVAGQAGHIMREFNDAATLIGGFMGRTAQAARDAAGKATRETTDAVREAADDVEKKVQEERRTHRL</sequence>
<evidence type="ECO:0000313" key="3">
    <source>
        <dbReference type="EMBL" id="TWI36970.1"/>
    </source>
</evidence>
<keyword evidence="2" id="KW-0812">Transmembrane</keyword>
<dbReference type="EMBL" id="VLKU01000002">
    <property type="protein sequence ID" value="TWI36970.1"/>
    <property type="molecule type" value="Genomic_DNA"/>
</dbReference>
<accession>A0A562NY94</accession>
<feature type="region of interest" description="Disordered" evidence="1">
    <location>
        <begin position="100"/>
        <end position="123"/>
    </location>
</feature>
<dbReference type="RefSeq" id="WP_145396394.1">
    <property type="nucleotide sequence ID" value="NZ_VLKU01000002.1"/>
</dbReference>
<proteinExistence type="predicted"/>
<dbReference type="OrthoDB" id="7772402at2"/>
<name>A0A562NY94_9RHOB</name>
<keyword evidence="4" id="KW-1185">Reference proteome</keyword>
<feature type="region of interest" description="Disordered" evidence="1">
    <location>
        <begin position="1"/>
        <end position="65"/>
    </location>
</feature>
<feature type="region of interest" description="Disordered" evidence="1">
    <location>
        <begin position="135"/>
        <end position="179"/>
    </location>
</feature>
<feature type="compositionally biased region" description="Basic and acidic residues" evidence="1">
    <location>
        <begin position="9"/>
        <end position="21"/>
    </location>
</feature>
<gene>
    <name evidence="3" type="ORF">IQ24_00759</name>
</gene>
<feature type="compositionally biased region" description="Basic and acidic residues" evidence="1">
    <location>
        <begin position="31"/>
        <end position="49"/>
    </location>
</feature>
<feature type="transmembrane region" description="Helical" evidence="2">
    <location>
        <begin position="73"/>
        <end position="93"/>
    </location>
</feature>
<evidence type="ECO:0000256" key="1">
    <source>
        <dbReference type="SAM" id="MobiDB-lite"/>
    </source>
</evidence>
<feature type="compositionally biased region" description="Basic residues" evidence="1">
    <location>
        <begin position="153"/>
        <end position="166"/>
    </location>
</feature>
<evidence type="ECO:0000256" key="2">
    <source>
        <dbReference type="SAM" id="Phobius"/>
    </source>
</evidence>
<organism evidence="3 4">
    <name type="scientific">Paracoccus sulfuroxidans</name>
    <dbReference type="NCBI Taxonomy" id="384678"/>
    <lineage>
        <taxon>Bacteria</taxon>
        <taxon>Pseudomonadati</taxon>
        <taxon>Pseudomonadota</taxon>
        <taxon>Alphaproteobacteria</taxon>
        <taxon>Rhodobacterales</taxon>
        <taxon>Paracoccaceae</taxon>
        <taxon>Paracoccus</taxon>
    </lineage>
</organism>
<dbReference type="AlphaFoldDB" id="A0A562NY94"/>
<keyword evidence="2" id="KW-0472">Membrane</keyword>
<feature type="compositionally biased region" description="Basic and acidic residues" evidence="1">
    <location>
        <begin position="234"/>
        <end position="266"/>
    </location>
</feature>
<reference evidence="3 4" key="1">
    <citation type="journal article" date="2015" name="Stand. Genomic Sci.">
        <title>Genomic Encyclopedia of Bacterial and Archaeal Type Strains, Phase III: the genomes of soil and plant-associated and newly described type strains.</title>
        <authorList>
            <person name="Whitman W.B."/>
            <person name="Woyke T."/>
            <person name="Klenk H.P."/>
            <person name="Zhou Y."/>
            <person name="Lilburn T.G."/>
            <person name="Beck B.J."/>
            <person name="De Vos P."/>
            <person name="Vandamme P."/>
            <person name="Eisen J.A."/>
            <person name="Garrity G."/>
            <person name="Hugenholtz P."/>
            <person name="Kyrpides N.C."/>
        </authorList>
    </citation>
    <scope>NUCLEOTIDE SEQUENCE [LARGE SCALE GENOMIC DNA]</scope>
    <source>
        <strain evidence="3 4">CGMCC 1.5364</strain>
    </source>
</reference>
<comment type="caution">
    <text evidence="3">The sequence shown here is derived from an EMBL/GenBank/DDBJ whole genome shotgun (WGS) entry which is preliminary data.</text>
</comment>
<keyword evidence="2" id="KW-1133">Transmembrane helix</keyword>
<dbReference type="Proteomes" id="UP000316225">
    <property type="component" value="Unassembled WGS sequence"/>
</dbReference>
<feature type="region of interest" description="Disordered" evidence="1">
    <location>
        <begin position="230"/>
        <end position="266"/>
    </location>
</feature>